<reference evidence="1 2" key="1">
    <citation type="journal article" date="2024" name="BMC Biol.">
        <title>Comparative genomics of Ascetosporea gives new insight into the evolutionary basis for animal parasitism in Rhizaria.</title>
        <authorList>
            <person name="Hiltunen Thoren M."/>
            <person name="Onut-Brannstrom I."/>
            <person name="Alfjorden A."/>
            <person name="Peckova H."/>
            <person name="Swords F."/>
            <person name="Hooper C."/>
            <person name="Holzer A.S."/>
            <person name="Bass D."/>
            <person name="Burki F."/>
        </authorList>
    </citation>
    <scope>NUCLEOTIDE SEQUENCE [LARGE SCALE GENOMIC DNA]</scope>
    <source>
        <strain evidence="1">20-A016</strain>
    </source>
</reference>
<dbReference type="Proteomes" id="UP001439008">
    <property type="component" value="Unassembled WGS sequence"/>
</dbReference>
<dbReference type="EMBL" id="JBDODL010000381">
    <property type="protein sequence ID" value="MES1919727.1"/>
    <property type="molecule type" value="Genomic_DNA"/>
</dbReference>
<sequence length="61" mass="7157">MSMGIPSWSNRNDINLLDNLNYENLILAGDFNKRPENTRNSKKVNPNKRRADNICCFENRM</sequence>
<keyword evidence="2" id="KW-1185">Reference proteome</keyword>
<evidence type="ECO:0008006" key="3">
    <source>
        <dbReference type="Google" id="ProtNLM"/>
    </source>
</evidence>
<name>A0ABV2AJ83_9EUKA</name>
<accession>A0ABV2AJ83</accession>
<evidence type="ECO:0000313" key="1">
    <source>
        <dbReference type="EMBL" id="MES1919727.1"/>
    </source>
</evidence>
<proteinExistence type="predicted"/>
<evidence type="ECO:0000313" key="2">
    <source>
        <dbReference type="Proteomes" id="UP001439008"/>
    </source>
</evidence>
<gene>
    <name evidence="1" type="ORF">MHBO_001507</name>
</gene>
<organism evidence="1 2">
    <name type="scientific">Bonamia ostreae</name>
    <dbReference type="NCBI Taxonomy" id="126728"/>
    <lineage>
        <taxon>Eukaryota</taxon>
        <taxon>Sar</taxon>
        <taxon>Rhizaria</taxon>
        <taxon>Endomyxa</taxon>
        <taxon>Ascetosporea</taxon>
        <taxon>Haplosporida</taxon>
        <taxon>Bonamia</taxon>
    </lineage>
</organism>
<protein>
    <recommendedName>
        <fullName evidence="3">Endonuclease/exonuclease/phosphatase domain-containing protein</fullName>
    </recommendedName>
</protein>
<comment type="caution">
    <text evidence="1">The sequence shown here is derived from an EMBL/GenBank/DDBJ whole genome shotgun (WGS) entry which is preliminary data.</text>
</comment>